<reference evidence="7 8" key="2">
    <citation type="journal article" date="2011" name="Stand. Genomic Sci.">
        <title>Complete genome sequence of Leadbetterella byssophila type strain (4M15).</title>
        <authorList>
            <person name="Abt B."/>
            <person name="Teshima H."/>
            <person name="Lucas S."/>
            <person name="Lapidus A."/>
            <person name="Del Rio T.G."/>
            <person name="Nolan M."/>
            <person name="Tice H."/>
            <person name="Cheng J.F."/>
            <person name="Pitluck S."/>
            <person name="Liolios K."/>
            <person name="Pagani I."/>
            <person name="Ivanova N."/>
            <person name="Mavromatis K."/>
            <person name="Pati A."/>
            <person name="Tapia R."/>
            <person name="Han C."/>
            <person name="Goodwin L."/>
            <person name="Chen A."/>
            <person name="Palaniappan K."/>
            <person name="Land M."/>
            <person name="Hauser L."/>
            <person name="Chang Y.J."/>
            <person name="Jeffries C.D."/>
            <person name="Rohde M."/>
            <person name="Goker M."/>
            <person name="Tindall B.J."/>
            <person name="Detter J.C."/>
            <person name="Woyke T."/>
            <person name="Bristow J."/>
            <person name="Eisen J.A."/>
            <person name="Markowitz V."/>
            <person name="Hugenholtz P."/>
            <person name="Klenk H.P."/>
            <person name="Kyrpides N.C."/>
        </authorList>
    </citation>
    <scope>NUCLEOTIDE SEQUENCE [LARGE SCALE GENOMIC DNA]</scope>
    <source>
        <strain evidence="8">DSM 17132 / JCM 16389 / KACC 11308 / NBRC 106382 / 4M15</strain>
    </source>
</reference>
<accession>E4RU10</accession>
<dbReference type="GO" id="GO:0005524">
    <property type="term" value="F:ATP binding"/>
    <property type="evidence" value="ECO:0007669"/>
    <property type="project" value="UniProtKB-KW"/>
</dbReference>
<keyword evidence="8" id="KW-1185">Reference proteome</keyword>
<evidence type="ECO:0000256" key="3">
    <source>
        <dbReference type="ARBA" id="ARBA00022840"/>
    </source>
</evidence>
<dbReference type="AlphaFoldDB" id="E4RU10"/>
<name>E4RU10_LEAB4</name>
<feature type="domain" description="ABC transporter" evidence="6">
    <location>
        <begin position="2"/>
        <end position="238"/>
    </location>
</feature>
<keyword evidence="4" id="KW-1278">Translocase</keyword>
<dbReference type="STRING" id="649349.Lbys_3056"/>
<comment type="function">
    <text evidence="5">Part of the ABC transporter complex HmuTUV involved in hemin import. Responsible for energy coupling to the transport system.</text>
</comment>
<evidence type="ECO:0000256" key="4">
    <source>
        <dbReference type="ARBA" id="ARBA00022967"/>
    </source>
</evidence>
<dbReference type="HOGENOM" id="CLU_000604_1_11_10"/>
<proteinExistence type="predicted"/>
<dbReference type="OrthoDB" id="9806726at2"/>
<evidence type="ECO:0000256" key="2">
    <source>
        <dbReference type="ARBA" id="ARBA00022741"/>
    </source>
</evidence>
<gene>
    <name evidence="7" type="ordered locus">Lbys_3056</name>
</gene>
<dbReference type="RefSeq" id="WP_013409750.1">
    <property type="nucleotide sequence ID" value="NC_014655.1"/>
</dbReference>
<dbReference type="InterPro" id="IPR003439">
    <property type="entry name" value="ABC_transporter-like_ATP-bd"/>
</dbReference>
<dbReference type="Gene3D" id="3.40.50.300">
    <property type="entry name" value="P-loop containing nucleotide triphosphate hydrolases"/>
    <property type="match status" value="1"/>
</dbReference>
<evidence type="ECO:0000259" key="6">
    <source>
        <dbReference type="PROSITE" id="PS50893"/>
    </source>
</evidence>
<dbReference type="Pfam" id="PF00005">
    <property type="entry name" value="ABC_tran"/>
    <property type="match status" value="1"/>
</dbReference>
<dbReference type="KEGG" id="lby:Lbys_3056"/>
<dbReference type="Proteomes" id="UP000007435">
    <property type="component" value="Chromosome"/>
</dbReference>
<keyword evidence="2" id="KW-0547">Nucleotide-binding</keyword>
<dbReference type="SMART" id="SM00382">
    <property type="entry name" value="AAA"/>
    <property type="match status" value="1"/>
</dbReference>
<evidence type="ECO:0000256" key="5">
    <source>
        <dbReference type="ARBA" id="ARBA00037066"/>
    </source>
</evidence>
<dbReference type="FunFam" id="3.40.50.300:FF:000134">
    <property type="entry name" value="Iron-enterobactin ABC transporter ATP-binding protein"/>
    <property type="match status" value="1"/>
</dbReference>
<evidence type="ECO:0000313" key="7">
    <source>
        <dbReference type="EMBL" id="ADQ18718.1"/>
    </source>
</evidence>
<organism evidence="7 8">
    <name type="scientific">Leadbetterella byssophila (strain DSM 17132 / JCM 16389 / KACC 11308 / NBRC 106382 / 4M15)</name>
    <dbReference type="NCBI Taxonomy" id="649349"/>
    <lineage>
        <taxon>Bacteria</taxon>
        <taxon>Pseudomonadati</taxon>
        <taxon>Bacteroidota</taxon>
        <taxon>Cytophagia</taxon>
        <taxon>Cytophagales</taxon>
        <taxon>Leadbetterellaceae</taxon>
        <taxon>Leadbetterella</taxon>
    </lineage>
</organism>
<keyword evidence="1" id="KW-0813">Transport</keyword>
<dbReference type="eggNOG" id="COG4559">
    <property type="taxonomic scope" value="Bacteria"/>
</dbReference>
<reference key="1">
    <citation type="submission" date="2010-11" db="EMBL/GenBank/DDBJ databases">
        <title>The complete genome of Leadbetterella byssophila DSM 17132.</title>
        <authorList>
            <consortium name="US DOE Joint Genome Institute (JGI-PGF)"/>
            <person name="Lucas S."/>
            <person name="Copeland A."/>
            <person name="Lapidus A."/>
            <person name="Glavina del Rio T."/>
            <person name="Dalin E."/>
            <person name="Tice H."/>
            <person name="Bruce D."/>
            <person name="Goodwin L."/>
            <person name="Pitluck S."/>
            <person name="Kyrpides N."/>
            <person name="Mavromatis K."/>
            <person name="Ivanova N."/>
            <person name="Teshima H."/>
            <person name="Brettin T."/>
            <person name="Detter J.C."/>
            <person name="Han C."/>
            <person name="Tapia R."/>
            <person name="Land M."/>
            <person name="Hauser L."/>
            <person name="Markowitz V."/>
            <person name="Cheng J.-F."/>
            <person name="Hugenholtz P."/>
            <person name="Woyke T."/>
            <person name="Wu D."/>
            <person name="Tindall B."/>
            <person name="Pomrenke H.G."/>
            <person name="Brambilla E."/>
            <person name="Klenk H.-P."/>
            <person name="Eisen J.A."/>
        </authorList>
    </citation>
    <scope>NUCLEOTIDE SEQUENCE [LARGE SCALE GENOMIC DNA]</scope>
    <source>
        <strain>DSM 17132</strain>
    </source>
</reference>
<dbReference type="EMBL" id="CP002305">
    <property type="protein sequence ID" value="ADQ18718.1"/>
    <property type="molecule type" value="Genomic_DNA"/>
</dbReference>
<dbReference type="NCBIfam" id="NF010068">
    <property type="entry name" value="PRK13548.1"/>
    <property type="match status" value="1"/>
</dbReference>
<dbReference type="InterPro" id="IPR003593">
    <property type="entry name" value="AAA+_ATPase"/>
</dbReference>
<dbReference type="SUPFAM" id="SSF52540">
    <property type="entry name" value="P-loop containing nucleoside triphosphate hydrolases"/>
    <property type="match status" value="1"/>
</dbReference>
<evidence type="ECO:0000313" key="8">
    <source>
        <dbReference type="Proteomes" id="UP000007435"/>
    </source>
</evidence>
<dbReference type="PANTHER" id="PTHR42794:SF1">
    <property type="entry name" value="HEMIN IMPORT ATP-BINDING PROTEIN HMUV"/>
    <property type="match status" value="1"/>
</dbReference>
<dbReference type="PANTHER" id="PTHR42794">
    <property type="entry name" value="HEMIN IMPORT ATP-BINDING PROTEIN HMUV"/>
    <property type="match status" value="1"/>
</dbReference>
<sequence length="257" mass="28775">MVKGERIHYSHRQIPILKGVNVDLEYGEILAIIGPNGAGKSTLLNILSNELKSEQVDFKKLSFSNWDTLELSRHKAKFSQHFATDIPLTVEEVVIMGRYPYFSSEPDEADWSAAHAAMAEVEISELGKRPYNHLSGGEKQRVHLARVLAQLKNVIAHKLLLLDEPLNNLDVKHQHLVLDIIGKLVKQGNSVVLVLHDLNLAAQYAHKILLMKEGKVLSVGKPEEVMTTEFLSAAYGFPAQTFLHPETGKRLIFFGDK</sequence>
<evidence type="ECO:0000256" key="1">
    <source>
        <dbReference type="ARBA" id="ARBA00022448"/>
    </source>
</evidence>
<dbReference type="PROSITE" id="PS50893">
    <property type="entry name" value="ABC_TRANSPORTER_2"/>
    <property type="match status" value="1"/>
</dbReference>
<protein>
    <submittedName>
        <fullName evidence="7">ABC transporter related protein</fullName>
    </submittedName>
</protein>
<dbReference type="CDD" id="cd03214">
    <property type="entry name" value="ABC_Iron-Siderophores_B12_Hemin"/>
    <property type="match status" value="1"/>
</dbReference>
<dbReference type="InterPro" id="IPR027417">
    <property type="entry name" value="P-loop_NTPase"/>
</dbReference>
<keyword evidence="3" id="KW-0067">ATP-binding</keyword>
<dbReference type="GO" id="GO:0016887">
    <property type="term" value="F:ATP hydrolysis activity"/>
    <property type="evidence" value="ECO:0007669"/>
    <property type="project" value="InterPro"/>
</dbReference>